<protein>
    <submittedName>
        <fullName evidence="1">Uncharacterized protein</fullName>
    </submittedName>
</protein>
<gene>
    <name evidence="1" type="ORF">SDC9_127086</name>
</gene>
<accession>A0A645CTL4</accession>
<name>A0A645CTL4_9ZZZZ</name>
<sequence>MRRGRIAILKHDIGHDIGNSLQHVNRVYGNGIGADSGNIRPAIIEPHIKGMLHRAGLNIFTNEVCLKDSVLVASLSAAIISRSQVVLTCCACRSQCRNMAPDGTRVQVGAGIRHAHAETVSKFAREVRHVCQGVGKLTVA</sequence>
<organism evidence="1">
    <name type="scientific">bioreactor metagenome</name>
    <dbReference type="NCBI Taxonomy" id="1076179"/>
    <lineage>
        <taxon>unclassified sequences</taxon>
        <taxon>metagenomes</taxon>
        <taxon>ecological metagenomes</taxon>
    </lineage>
</organism>
<dbReference type="EMBL" id="VSSQ01029776">
    <property type="protein sequence ID" value="MPM80042.1"/>
    <property type="molecule type" value="Genomic_DNA"/>
</dbReference>
<evidence type="ECO:0000313" key="1">
    <source>
        <dbReference type="EMBL" id="MPM80042.1"/>
    </source>
</evidence>
<comment type="caution">
    <text evidence="1">The sequence shown here is derived from an EMBL/GenBank/DDBJ whole genome shotgun (WGS) entry which is preliminary data.</text>
</comment>
<dbReference type="AlphaFoldDB" id="A0A645CTL4"/>
<proteinExistence type="predicted"/>
<reference evidence="1" key="1">
    <citation type="submission" date="2019-08" db="EMBL/GenBank/DDBJ databases">
        <authorList>
            <person name="Kucharzyk K."/>
            <person name="Murdoch R.W."/>
            <person name="Higgins S."/>
            <person name="Loffler F."/>
        </authorList>
    </citation>
    <scope>NUCLEOTIDE SEQUENCE</scope>
</reference>